<comment type="caution">
    <text evidence="1">The sequence shown here is derived from an EMBL/GenBank/DDBJ whole genome shotgun (WGS) entry which is preliminary data.</text>
</comment>
<dbReference type="OrthoDB" id="3260206at2759"/>
<proteinExistence type="predicted"/>
<dbReference type="Proteomes" id="UP000298061">
    <property type="component" value="Unassembled WGS sequence"/>
</dbReference>
<accession>A0A4Z0AA14</accession>
<evidence type="ECO:0000313" key="2">
    <source>
        <dbReference type="Proteomes" id="UP000298061"/>
    </source>
</evidence>
<keyword evidence="2" id="KW-1185">Reference proteome</keyword>
<reference evidence="1 2" key="1">
    <citation type="submission" date="2019-02" db="EMBL/GenBank/DDBJ databases">
        <title>Genome sequencing of the rare red list fungi Hericium alpestre (H. flagellum).</title>
        <authorList>
            <person name="Buettner E."/>
            <person name="Kellner H."/>
        </authorList>
    </citation>
    <scope>NUCLEOTIDE SEQUENCE [LARGE SCALE GENOMIC DNA]</scope>
    <source>
        <strain evidence="1 2">DSM 108284</strain>
    </source>
</reference>
<protein>
    <submittedName>
        <fullName evidence="1">Uncharacterized protein</fullName>
    </submittedName>
</protein>
<dbReference type="EMBL" id="SFCI01000114">
    <property type="protein sequence ID" value="TFY82378.1"/>
    <property type="molecule type" value="Genomic_DNA"/>
</dbReference>
<gene>
    <name evidence="1" type="ORF">EWM64_g1636</name>
</gene>
<name>A0A4Z0AA14_9AGAM</name>
<sequence length="210" mass="24386">MRTMRGRKVHKKGPTHGYKLNKKGLKIHHCATKWKLTERAQAAARKLRSINVEHDRPILDLPAELLVPPQTSDDKRPKLYCGLTFDTEQLVQFIHRHRIYLPTTRVTSFSVELTIAATHSIKRLNELCNTYFLEFLAPPTFDQQWIVGLYTNHDWSTEKLEEEDKKEMVKIIKRELNIDDNEPLRAVFAAMPATVSLTSLCKSLDCVSWY</sequence>
<organism evidence="1 2">
    <name type="scientific">Hericium alpestre</name>
    <dbReference type="NCBI Taxonomy" id="135208"/>
    <lineage>
        <taxon>Eukaryota</taxon>
        <taxon>Fungi</taxon>
        <taxon>Dikarya</taxon>
        <taxon>Basidiomycota</taxon>
        <taxon>Agaricomycotina</taxon>
        <taxon>Agaricomycetes</taxon>
        <taxon>Russulales</taxon>
        <taxon>Hericiaceae</taxon>
        <taxon>Hericium</taxon>
    </lineage>
</organism>
<dbReference type="AlphaFoldDB" id="A0A4Z0AA14"/>
<evidence type="ECO:0000313" key="1">
    <source>
        <dbReference type="EMBL" id="TFY82378.1"/>
    </source>
</evidence>